<sequence length="258" mass="28416">MTNPMFRRLLQSSALASTLLAASVQAESYPEPIQALEEQGVSVVESFEAPGGMTGYVGEIQGRSLAFYLTPDGDHVIVGTLLDKDGQNLSKASIDELVTGPKFAEAWPELEESNWVRDGAEDADTIVYTFTDPNCPYCHRFREQAKPWIEAGKVQLRHIMVGILKEDSLTKAATILGSDNPEEALKEHQSRYRQGGIDVDRQKVSNAHLDVKANNQLMQKLGLQATPSTIYKTDDGKVQMVQGLPNPQAIERMFGARP</sequence>
<evidence type="ECO:0000259" key="9">
    <source>
        <dbReference type="Pfam" id="PF13098"/>
    </source>
</evidence>
<dbReference type="GO" id="GO:0042597">
    <property type="term" value="C:periplasmic space"/>
    <property type="evidence" value="ECO:0007669"/>
    <property type="project" value="UniProtKB-SubCell"/>
</dbReference>
<evidence type="ECO:0000256" key="7">
    <source>
        <dbReference type="RuleBase" id="RU364038"/>
    </source>
</evidence>
<evidence type="ECO:0000256" key="1">
    <source>
        <dbReference type="ARBA" id="ARBA00004418"/>
    </source>
</evidence>
<keyword evidence="11" id="KW-1185">Reference proteome</keyword>
<dbReference type="PANTHER" id="PTHR35272:SF4">
    <property type="entry name" value="THIOL:DISULFIDE INTERCHANGE PROTEIN DSBG"/>
    <property type="match status" value="1"/>
</dbReference>
<evidence type="ECO:0000259" key="8">
    <source>
        <dbReference type="Pfam" id="PF10411"/>
    </source>
</evidence>
<reference evidence="10 11" key="1">
    <citation type="submission" date="2016-10" db="EMBL/GenBank/DDBJ databases">
        <authorList>
            <person name="de Groot N.N."/>
        </authorList>
    </citation>
    <scope>NUCLEOTIDE SEQUENCE [LARGE SCALE GENOMIC DNA]</scope>
    <source>
        <strain evidence="10 11">IBRC-M 10445</strain>
    </source>
</reference>
<evidence type="ECO:0000256" key="3">
    <source>
        <dbReference type="ARBA" id="ARBA00022729"/>
    </source>
</evidence>
<evidence type="ECO:0000313" key="11">
    <source>
        <dbReference type="Proteomes" id="UP000199445"/>
    </source>
</evidence>
<dbReference type="InterPro" id="IPR036249">
    <property type="entry name" value="Thioredoxin-like_sf"/>
</dbReference>
<dbReference type="InterPro" id="IPR012336">
    <property type="entry name" value="Thioredoxin-like_fold"/>
</dbReference>
<dbReference type="InterPro" id="IPR051470">
    <property type="entry name" value="Thiol:disulfide_interchange"/>
</dbReference>
<dbReference type="Proteomes" id="UP000199445">
    <property type="component" value="Unassembled WGS sequence"/>
</dbReference>
<keyword evidence="3 7" id="KW-0732">Signal</keyword>
<dbReference type="InterPro" id="IPR018950">
    <property type="entry name" value="DiS-bond_isomerase_DsbC/G_N"/>
</dbReference>
<dbReference type="NCBIfam" id="NF008657">
    <property type="entry name" value="PRK11657.1"/>
    <property type="match status" value="1"/>
</dbReference>
<dbReference type="EMBL" id="FOSC01000012">
    <property type="protein sequence ID" value="SFK21198.1"/>
    <property type="molecule type" value="Genomic_DNA"/>
</dbReference>
<gene>
    <name evidence="10" type="ORF">SAMN05216429_11262</name>
</gene>
<dbReference type="SUPFAM" id="SSF52833">
    <property type="entry name" value="Thioredoxin-like"/>
    <property type="match status" value="1"/>
</dbReference>
<comment type="similarity">
    <text evidence="2 7">Belongs to the thioredoxin family. DsbC subfamily.</text>
</comment>
<dbReference type="CDD" id="cd03020">
    <property type="entry name" value="DsbA_DsbC_DsbG"/>
    <property type="match status" value="1"/>
</dbReference>
<dbReference type="PANTHER" id="PTHR35272">
    <property type="entry name" value="THIOL:DISULFIDE INTERCHANGE PROTEIN DSBC-RELATED"/>
    <property type="match status" value="1"/>
</dbReference>
<organism evidence="10 11">
    <name type="scientific">Marinobacter persicus</name>
    <dbReference type="NCBI Taxonomy" id="930118"/>
    <lineage>
        <taxon>Bacteria</taxon>
        <taxon>Pseudomonadati</taxon>
        <taxon>Pseudomonadota</taxon>
        <taxon>Gammaproteobacteria</taxon>
        <taxon>Pseudomonadales</taxon>
        <taxon>Marinobacteraceae</taxon>
        <taxon>Marinobacter</taxon>
    </lineage>
</organism>
<dbReference type="OrthoDB" id="9780340at2"/>
<evidence type="ECO:0000256" key="2">
    <source>
        <dbReference type="ARBA" id="ARBA00009813"/>
    </source>
</evidence>
<keyword evidence="4 7" id="KW-0574">Periplasm</keyword>
<comment type="function">
    <text evidence="7">Required for disulfide bond formation in some periplasmic proteins. Acts by transferring its disulfide bond to other proteins and is reduced in the process.</text>
</comment>
<feature type="chain" id="PRO_5011330470" description="Thiol:disulfide interchange protein" evidence="7">
    <location>
        <begin position="27"/>
        <end position="258"/>
    </location>
</feature>
<dbReference type="RefSeq" id="WP_091706278.1">
    <property type="nucleotide sequence ID" value="NZ_BMYN01000008.1"/>
</dbReference>
<evidence type="ECO:0000256" key="4">
    <source>
        <dbReference type="ARBA" id="ARBA00022764"/>
    </source>
</evidence>
<protein>
    <recommendedName>
        <fullName evidence="7">Thiol:disulfide interchange protein</fullName>
    </recommendedName>
</protein>
<comment type="subcellular location">
    <subcellularLocation>
        <location evidence="1 7">Periplasm</location>
    </subcellularLocation>
</comment>
<evidence type="ECO:0000256" key="6">
    <source>
        <dbReference type="ARBA" id="ARBA00023284"/>
    </source>
</evidence>
<dbReference type="InterPro" id="IPR033954">
    <property type="entry name" value="DiS-bond_Isoase_DsbC/G"/>
</dbReference>
<dbReference type="AlphaFoldDB" id="A0A1I3XNX1"/>
<keyword evidence="6 7" id="KW-0676">Redox-active center</keyword>
<evidence type="ECO:0000256" key="5">
    <source>
        <dbReference type="ARBA" id="ARBA00023157"/>
    </source>
</evidence>
<feature type="domain" description="Disulphide bond isomerase DsbC/G N-terminal" evidence="8">
    <location>
        <begin position="34"/>
        <end position="90"/>
    </location>
</feature>
<dbReference type="Pfam" id="PF13098">
    <property type="entry name" value="Thioredoxin_2"/>
    <property type="match status" value="1"/>
</dbReference>
<proteinExistence type="inferred from homology"/>
<dbReference type="Gene3D" id="3.40.30.10">
    <property type="entry name" value="Glutaredoxin"/>
    <property type="match status" value="1"/>
</dbReference>
<feature type="signal peptide" evidence="7">
    <location>
        <begin position="1"/>
        <end position="26"/>
    </location>
</feature>
<feature type="domain" description="Thioredoxin-like fold" evidence="9">
    <location>
        <begin position="123"/>
        <end position="252"/>
    </location>
</feature>
<evidence type="ECO:0000313" key="10">
    <source>
        <dbReference type="EMBL" id="SFK21198.1"/>
    </source>
</evidence>
<dbReference type="Pfam" id="PF10411">
    <property type="entry name" value="DsbC_N"/>
    <property type="match status" value="1"/>
</dbReference>
<accession>A0A1I3XNX1</accession>
<dbReference type="InterPro" id="IPR009094">
    <property type="entry name" value="DiS-bond_isomerase_DsbC/G_N_sf"/>
</dbReference>
<name>A0A1I3XNX1_9GAMM</name>
<dbReference type="SUPFAM" id="SSF54423">
    <property type="entry name" value="DsbC/DsbG N-terminal domain-like"/>
    <property type="match status" value="1"/>
</dbReference>
<keyword evidence="5" id="KW-1015">Disulfide bond</keyword>
<dbReference type="Gene3D" id="3.10.450.70">
    <property type="entry name" value="Disulphide bond isomerase, DsbC/G, N-terminal"/>
    <property type="match status" value="1"/>
</dbReference>